<reference evidence="3 4" key="1">
    <citation type="journal article" date="2018" name="Nat. Ecol. Evol.">
        <title>Shark genomes provide insights into elasmobranch evolution and the origin of vertebrates.</title>
        <authorList>
            <person name="Hara Y"/>
            <person name="Yamaguchi K"/>
            <person name="Onimaru K"/>
            <person name="Kadota M"/>
            <person name="Koyanagi M"/>
            <person name="Keeley SD"/>
            <person name="Tatsumi K"/>
            <person name="Tanaka K"/>
            <person name="Motone F"/>
            <person name="Kageyama Y"/>
            <person name="Nozu R"/>
            <person name="Adachi N"/>
            <person name="Nishimura O"/>
            <person name="Nakagawa R"/>
            <person name="Tanegashima C"/>
            <person name="Kiyatake I"/>
            <person name="Matsumoto R"/>
            <person name="Murakumo K"/>
            <person name="Nishida K"/>
            <person name="Terakita A"/>
            <person name="Kuratani S"/>
            <person name="Sato K"/>
            <person name="Hyodo S Kuraku.S."/>
        </authorList>
    </citation>
    <scope>NUCLEOTIDE SEQUENCE [LARGE SCALE GENOMIC DNA]</scope>
</reference>
<dbReference type="GO" id="GO:0030619">
    <property type="term" value="F:U1 snRNA binding"/>
    <property type="evidence" value="ECO:0007669"/>
    <property type="project" value="TreeGrafter"/>
</dbReference>
<dbReference type="Pfam" id="PF23086">
    <property type="entry name" value="Tudor_Coilin"/>
    <property type="match status" value="1"/>
</dbReference>
<feature type="compositionally biased region" description="Basic residues" evidence="1">
    <location>
        <begin position="90"/>
        <end position="100"/>
    </location>
</feature>
<feature type="compositionally biased region" description="Gly residues" evidence="1">
    <location>
        <begin position="307"/>
        <end position="320"/>
    </location>
</feature>
<feature type="region of interest" description="Disordered" evidence="1">
    <location>
        <begin position="1"/>
        <end position="320"/>
    </location>
</feature>
<dbReference type="GO" id="GO:0030620">
    <property type="term" value="F:U2 snRNA binding"/>
    <property type="evidence" value="ECO:0007669"/>
    <property type="project" value="TreeGrafter"/>
</dbReference>
<feature type="non-terminal residue" evidence="3">
    <location>
        <position position="1"/>
    </location>
</feature>
<sequence length="501" mass="54449">RVEQEELITENGFVSSNSPAQLRVKSKKRHRQQSTDRHESQSENGQKKKRKDAGLSRKKTHDSTAETVSGASMESLKKRKKTEGDAKYNIQKKHKKKKDKSSKDQTNGDRSHKRARSGSFGKPLSEPILSKQGEEKNDSDNCTSHRKLTVQEMVSECSSSNTSEDEHPSSENPQLATVGTITKTEGTDSSAKKSSNSRTGKRHVQTKLTTKIAGERAASSSGPLSSDSETPVVKKAFALEPEALPSVERIPGCSENAAKDLSEASSDSEDSESGKSGSKLTGADTVTPGKAGNEGRQATANVQPGQVGNGKFGHGNGRGRGRGFGGFPWGVRQQCGVLRGRGRGAGIFYYNYENSQEPKPGESKETVTNKHVVVENPPEVPKKDYSKFPLLAAPPQVGERIAFKMLELSENYTPELSDYKEGRLLSYNASTQQVELCVDSISTENSKEPGKFDLIYQTESGEDVVEYAVTREPQVSESWSSLVEPRLIVTPAAESVAVNLV</sequence>
<proteinExistence type="predicted"/>
<dbReference type="InterPro" id="IPR056398">
    <property type="entry name" value="Tudor_Coilin"/>
</dbReference>
<dbReference type="STRING" id="75743.A0A401NXM2"/>
<dbReference type="OrthoDB" id="74813at2759"/>
<comment type="caution">
    <text evidence="3">The sequence shown here is derived from an EMBL/GenBank/DDBJ whole genome shotgun (WGS) entry which is preliminary data.</text>
</comment>
<feature type="compositionally biased region" description="Low complexity" evidence="1">
    <location>
        <begin position="219"/>
        <end position="228"/>
    </location>
</feature>
<dbReference type="AlphaFoldDB" id="A0A401NXM2"/>
<dbReference type="InterPro" id="IPR024822">
    <property type="entry name" value="Coilin"/>
</dbReference>
<feature type="compositionally biased region" description="Basic and acidic residues" evidence="1">
    <location>
        <begin position="101"/>
        <end position="110"/>
    </location>
</feature>
<feature type="compositionally biased region" description="Polar residues" evidence="1">
    <location>
        <begin position="296"/>
        <end position="306"/>
    </location>
</feature>
<protein>
    <recommendedName>
        <fullName evidence="2">Coilin tudor domain-containing protein</fullName>
    </recommendedName>
</protein>
<accession>A0A401NXM2</accession>
<evidence type="ECO:0000259" key="2">
    <source>
        <dbReference type="Pfam" id="PF23086"/>
    </source>
</evidence>
<evidence type="ECO:0000313" key="4">
    <source>
        <dbReference type="Proteomes" id="UP000288216"/>
    </source>
</evidence>
<dbReference type="PANTHER" id="PTHR15197">
    <property type="entry name" value="COILIN P80"/>
    <property type="match status" value="1"/>
</dbReference>
<dbReference type="GO" id="GO:0015030">
    <property type="term" value="C:Cajal body"/>
    <property type="evidence" value="ECO:0007669"/>
    <property type="project" value="TreeGrafter"/>
</dbReference>
<dbReference type="GO" id="GO:0000387">
    <property type="term" value="P:spliceosomal snRNP assembly"/>
    <property type="evidence" value="ECO:0007669"/>
    <property type="project" value="TreeGrafter"/>
</dbReference>
<evidence type="ECO:0000313" key="3">
    <source>
        <dbReference type="EMBL" id="GCB65605.1"/>
    </source>
</evidence>
<dbReference type="EMBL" id="BFAA01002862">
    <property type="protein sequence ID" value="GCB65605.1"/>
    <property type="molecule type" value="Genomic_DNA"/>
</dbReference>
<dbReference type="Proteomes" id="UP000288216">
    <property type="component" value="Unassembled WGS sequence"/>
</dbReference>
<feature type="domain" description="Coilin tudor" evidence="2">
    <location>
        <begin position="382"/>
        <end position="468"/>
    </location>
</feature>
<feature type="compositionally biased region" description="Polar residues" evidence="1">
    <location>
        <begin position="170"/>
        <end position="198"/>
    </location>
</feature>
<evidence type="ECO:0000256" key="1">
    <source>
        <dbReference type="SAM" id="MobiDB-lite"/>
    </source>
</evidence>
<gene>
    <name evidence="3" type="ORF">scyTo_0007755</name>
</gene>
<name>A0A401NXM2_SCYTO</name>
<organism evidence="3 4">
    <name type="scientific">Scyliorhinus torazame</name>
    <name type="common">Cloudy catshark</name>
    <name type="synonym">Catulus torazame</name>
    <dbReference type="NCBI Taxonomy" id="75743"/>
    <lineage>
        <taxon>Eukaryota</taxon>
        <taxon>Metazoa</taxon>
        <taxon>Chordata</taxon>
        <taxon>Craniata</taxon>
        <taxon>Vertebrata</taxon>
        <taxon>Chondrichthyes</taxon>
        <taxon>Elasmobranchii</taxon>
        <taxon>Galeomorphii</taxon>
        <taxon>Galeoidea</taxon>
        <taxon>Carcharhiniformes</taxon>
        <taxon>Scyliorhinidae</taxon>
        <taxon>Scyliorhinus</taxon>
    </lineage>
</organism>
<dbReference type="OMA" id="EADICES"/>
<keyword evidence="4" id="KW-1185">Reference proteome</keyword>
<dbReference type="PANTHER" id="PTHR15197:SF0">
    <property type="entry name" value="COILIN"/>
    <property type="match status" value="1"/>
</dbReference>
<feature type="compositionally biased region" description="Basic residues" evidence="1">
    <location>
        <begin position="47"/>
        <end position="60"/>
    </location>
</feature>